<feature type="binding site" evidence="6">
    <location>
        <position position="44"/>
    </location>
    <ligand>
        <name>Zn(2+)</name>
        <dbReference type="ChEBI" id="CHEBI:29105"/>
    </ligand>
</feature>
<feature type="binding site" evidence="6">
    <location>
        <position position="98"/>
    </location>
    <ligand>
        <name>Zn(2+)</name>
        <dbReference type="ChEBI" id="CHEBI:29105"/>
    </ligand>
</feature>
<dbReference type="InterPro" id="IPR001765">
    <property type="entry name" value="Carbonic_anhydrase"/>
</dbReference>
<evidence type="ECO:0000256" key="2">
    <source>
        <dbReference type="ARBA" id="ARBA00022723"/>
    </source>
</evidence>
<evidence type="ECO:0000256" key="3">
    <source>
        <dbReference type="ARBA" id="ARBA00022833"/>
    </source>
</evidence>
<evidence type="ECO:0000256" key="6">
    <source>
        <dbReference type="PIRSR" id="PIRSR601765-1"/>
    </source>
</evidence>
<dbReference type="EC" id="4.2.1.1" evidence="7"/>
<comment type="function">
    <text evidence="7">Reversible hydration of carbon dioxide.</text>
</comment>
<dbReference type="EMBL" id="BMDX01000005">
    <property type="protein sequence ID" value="GGA73693.1"/>
    <property type="molecule type" value="Genomic_DNA"/>
</dbReference>
<dbReference type="PANTHER" id="PTHR11002">
    <property type="entry name" value="CARBONIC ANHYDRASE"/>
    <property type="match status" value="1"/>
</dbReference>
<dbReference type="GO" id="GO:0004089">
    <property type="term" value="F:carbonate dehydratase activity"/>
    <property type="evidence" value="ECO:0007669"/>
    <property type="project" value="UniProtKB-UniRule"/>
</dbReference>
<dbReference type="PROSITE" id="PS00704">
    <property type="entry name" value="PROK_CO2_ANHYDRASE_1"/>
    <property type="match status" value="1"/>
</dbReference>
<accession>A0A8J2XLZ5</accession>
<gene>
    <name evidence="8" type="ORF">GCM10011369_14340</name>
</gene>
<name>A0A8J2XLZ5_9GAMM</name>
<dbReference type="PROSITE" id="PS00705">
    <property type="entry name" value="PROK_CO2_ANHYDRASE_2"/>
    <property type="match status" value="1"/>
</dbReference>
<dbReference type="NCBIfam" id="NF007756">
    <property type="entry name" value="PRK10437.1"/>
    <property type="match status" value="1"/>
</dbReference>
<dbReference type="SUPFAM" id="SSF53056">
    <property type="entry name" value="beta-carbonic anhydrase, cab"/>
    <property type="match status" value="1"/>
</dbReference>
<organism evidence="8 9">
    <name type="scientific">Neiella marina</name>
    <dbReference type="NCBI Taxonomy" id="508461"/>
    <lineage>
        <taxon>Bacteria</taxon>
        <taxon>Pseudomonadati</taxon>
        <taxon>Pseudomonadota</taxon>
        <taxon>Gammaproteobacteria</taxon>
        <taxon>Alteromonadales</taxon>
        <taxon>Echinimonadaceae</taxon>
        <taxon>Neiella</taxon>
    </lineage>
</organism>
<sequence>MTVIKQLFKKNEEWAASTKEADPEFFDNLTEQQTPEYLWIGCSDSRVPANQIVGLLPGEVFVHRNIANVVVHTDLNCLSVIQYAVEVLKVKHIMVVGHYGCGGVKAAMGNETFGLIDNWLRHIKDVYRAHKARIEAVADDEQRFRLMCELNVREQVANVCHTTIVQNAWRNGQELSVHGWIYGLDDGLIKDMNVSVSRLDDVSSIYSMDGES</sequence>
<feature type="binding site" evidence="6">
    <location>
        <position position="42"/>
    </location>
    <ligand>
        <name>Zn(2+)</name>
        <dbReference type="ChEBI" id="CHEBI:29105"/>
    </ligand>
</feature>
<comment type="catalytic activity">
    <reaction evidence="5 7">
        <text>hydrogencarbonate + H(+) = CO2 + H2O</text>
        <dbReference type="Rhea" id="RHEA:10748"/>
        <dbReference type="ChEBI" id="CHEBI:15377"/>
        <dbReference type="ChEBI" id="CHEBI:15378"/>
        <dbReference type="ChEBI" id="CHEBI:16526"/>
        <dbReference type="ChEBI" id="CHEBI:17544"/>
        <dbReference type="EC" id="4.2.1.1"/>
    </reaction>
</comment>
<dbReference type="Gene3D" id="3.40.1050.10">
    <property type="entry name" value="Carbonic anhydrase"/>
    <property type="match status" value="1"/>
</dbReference>
<dbReference type="FunFam" id="3.40.1050.10:FF:000001">
    <property type="entry name" value="Carbonic anhydrase"/>
    <property type="match status" value="1"/>
</dbReference>
<dbReference type="InterPro" id="IPR015892">
    <property type="entry name" value="Carbonic_anhydrase_CS"/>
</dbReference>
<dbReference type="CDD" id="cd00883">
    <property type="entry name" value="beta_CA_cladeA"/>
    <property type="match status" value="1"/>
</dbReference>
<dbReference type="RefSeq" id="WP_087505215.1">
    <property type="nucleotide sequence ID" value="NZ_BMDX01000005.1"/>
</dbReference>
<dbReference type="Proteomes" id="UP000619743">
    <property type="component" value="Unassembled WGS sequence"/>
</dbReference>
<dbReference type="InterPro" id="IPR036874">
    <property type="entry name" value="Carbonic_anhydrase_sf"/>
</dbReference>
<evidence type="ECO:0000256" key="1">
    <source>
        <dbReference type="ARBA" id="ARBA00006217"/>
    </source>
</evidence>
<comment type="cofactor">
    <cofactor evidence="6">
        <name>Zn(2+)</name>
        <dbReference type="ChEBI" id="CHEBI:29105"/>
    </cofactor>
    <text evidence="6">Binds 1 zinc ion per subunit.</text>
</comment>
<keyword evidence="9" id="KW-1185">Reference proteome</keyword>
<keyword evidence="4 7" id="KW-0456">Lyase</keyword>
<evidence type="ECO:0000256" key="4">
    <source>
        <dbReference type="ARBA" id="ARBA00023239"/>
    </source>
</evidence>
<feature type="binding site" evidence="6">
    <location>
        <position position="101"/>
    </location>
    <ligand>
        <name>Zn(2+)</name>
        <dbReference type="ChEBI" id="CHEBI:29105"/>
    </ligand>
</feature>
<protein>
    <recommendedName>
        <fullName evidence="7">Carbonic anhydrase</fullName>
        <ecNumber evidence="7">4.2.1.1</ecNumber>
    </recommendedName>
    <alternativeName>
        <fullName evidence="7">Carbonate dehydratase</fullName>
    </alternativeName>
</protein>
<comment type="caution">
    <text evidence="8">The sequence shown here is derived from an EMBL/GenBank/DDBJ whole genome shotgun (WGS) entry which is preliminary data.</text>
</comment>
<dbReference type="PANTHER" id="PTHR11002:SF76">
    <property type="entry name" value="CARBONIC ANHYDRASE"/>
    <property type="match status" value="1"/>
</dbReference>
<dbReference type="GO" id="GO:0008270">
    <property type="term" value="F:zinc ion binding"/>
    <property type="evidence" value="ECO:0007669"/>
    <property type="project" value="UniProtKB-UniRule"/>
</dbReference>
<evidence type="ECO:0000313" key="8">
    <source>
        <dbReference type="EMBL" id="GGA73693.1"/>
    </source>
</evidence>
<keyword evidence="2 6" id="KW-0479">Metal-binding</keyword>
<comment type="similarity">
    <text evidence="1 7">Belongs to the beta-class carbonic anhydrase family.</text>
</comment>
<dbReference type="GO" id="GO:0015976">
    <property type="term" value="P:carbon utilization"/>
    <property type="evidence" value="ECO:0007669"/>
    <property type="project" value="InterPro"/>
</dbReference>
<evidence type="ECO:0000256" key="7">
    <source>
        <dbReference type="RuleBase" id="RU003956"/>
    </source>
</evidence>
<reference evidence="9" key="1">
    <citation type="journal article" date="2019" name="Int. J. Syst. Evol. Microbiol.">
        <title>The Global Catalogue of Microorganisms (GCM) 10K type strain sequencing project: providing services to taxonomists for standard genome sequencing and annotation.</title>
        <authorList>
            <consortium name="The Broad Institute Genomics Platform"/>
            <consortium name="The Broad Institute Genome Sequencing Center for Infectious Disease"/>
            <person name="Wu L."/>
            <person name="Ma J."/>
        </authorList>
    </citation>
    <scope>NUCLEOTIDE SEQUENCE [LARGE SCALE GENOMIC DNA]</scope>
    <source>
        <strain evidence="9">CGMCC 1.10130</strain>
    </source>
</reference>
<dbReference type="AlphaFoldDB" id="A0A8J2XLZ5"/>
<dbReference type="Pfam" id="PF00484">
    <property type="entry name" value="Pro_CA"/>
    <property type="match status" value="1"/>
</dbReference>
<evidence type="ECO:0000313" key="9">
    <source>
        <dbReference type="Proteomes" id="UP000619743"/>
    </source>
</evidence>
<proteinExistence type="inferred from homology"/>
<evidence type="ECO:0000256" key="5">
    <source>
        <dbReference type="ARBA" id="ARBA00048348"/>
    </source>
</evidence>
<dbReference type="OrthoDB" id="9797527at2"/>
<dbReference type="SMART" id="SM00947">
    <property type="entry name" value="Pro_CA"/>
    <property type="match status" value="1"/>
</dbReference>
<keyword evidence="3 6" id="KW-0862">Zinc</keyword>